<protein>
    <submittedName>
        <fullName evidence="2">Uncharacterized protein</fullName>
    </submittedName>
</protein>
<name>A0A1X7UR19_AMPQE</name>
<organism evidence="2">
    <name type="scientific">Amphimedon queenslandica</name>
    <name type="common">Sponge</name>
    <dbReference type="NCBI Taxonomy" id="400682"/>
    <lineage>
        <taxon>Eukaryota</taxon>
        <taxon>Metazoa</taxon>
        <taxon>Porifera</taxon>
        <taxon>Demospongiae</taxon>
        <taxon>Heteroscleromorpha</taxon>
        <taxon>Haplosclerida</taxon>
        <taxon>Niphatidae</taxon>
        <taxon>Amphimedon</taxon>
    </lineage>
</organism>
<sequence>MLLLLLFSAALCNVIDVNTSDDLVHWLCKGFLNDSSLVLFNKASYSLNASPGFCIIQNVTNVQLKSKTGISSISCISKESAGFGFVNVINITITGIHLVGCGSTLTEEAVVWINDTSPHIGYLQKAVLLFNHCHNINISHATITYYYGYAIMIMNPMGYSKLEKVTVTYRKGSSCLHQSAFSCTGSGIMCTFKDTSLVTNSSSYVEIIESNFTYNVNIIPKFTVFNEIGVEMCHLPLMGAAGLSVVFNQTYEAMVLCNKCTIIRNWAVTLAVNVLILYTNGMYNSKITIANSLIIHGSILSMRENSLIQGSSGITVYSLLCGVCDHSHNFFELSPLLISKSKIKFDGSVVVEFPHIVYGGGIYLNIIETCCPNKFVMQFIENEFHHNNAKISGSQFYAIISTHINDSKVSLVLKDNVFCCTSKTYSIFSAYSVVPSITLINWNNVTFDGGTYSSNNSTVIAAYSSIIFLTGKMDFFNNNGVSGSAIFLQSAYLILQEPLNATFFNNKAFLYGGAVFIDNKFVPKVPNRCDMQIKAITKEISDLKVNLTFYNNKAGLAGNALYVTQLYNCSKFYDHDMTLMYPNFRWDSVMKLPNKTNSINEVSSKPNRICFCNSTDKIVCLISSSIMKSDSIYTYPGKVIQLSLCAVDASGSMVYSPAVAFIVTGKYIHDHEPTEIDYLYLNQEEKLIPLSGTNPTVVSYKIYSRVNAYIKAFLCIATPDYPPSWSASIRLLPCPLGFILENGQCVCDHFLTQIAPNTKCNITDTSISISYGQWLGNVSNSLGFSFLCPPKNCKTLVSYVNASQPLSLCQDSKEGILCGQCYDGLSVVFGTDQCMECSDLWIISLLGKSNIHYGGGIFLNIFDTCSLNKFVLQFIGNRYHKNFAIQSGSNFYAFISKNIKGSSTSIIMRNNTISQALIVDSKFAAYSTLPSITLINWNNVTIDGGQFYNNNSTVIGAYNSQVFLTGNVAFFNNRGVTGAAFLLESAYLILQEPLNATFHENKALLYGGAVYSNSNNIIPKKN</sequence>
<dbReference type="AlphaFoldDB" id="A0A1X7UR19"/>
<accession>A0A1X7UR19</accession>
<proteinExistence type="predicted"/>
<reference evidence="2" key="1">
    <citation type="submission" date="2017-05" db="UniProtKB">
        <authorList>
            <consortium name="EnsemblMetazoa"/>
        </authorList>
    </citation>
    <scope>IDENTIFICATION</scope>
</reference>
<dbReference type="OrthoDB" id="5989148at2759"/>
<dbReference type="InParanoid" id="A0A1X7UR19"/>
<keyword evidence="1" id="KW-0732">Signal</keyword>
<dbReference type="EnsemblMetazoa" id="Aqu2.1.30440_001">
    <property type="protein sequence ID" value="Aqu2.1.30440_001"/>
    <property type="gene ID" value="Aqu2.1.30440"/>
</dbReference>
<evidence type="ECO:0000256" key="1">
    <source>
        <dbReference type="SAM" id="SignalP"/>
    </source>
</evidence>
<evidence type="ECO:0000313" key="2">
    <source>
        <dbReference type="EnsemblMetazoa" id="Aqu2.1.30440_001"/>
    </source>
</evidence>
<feature type="chain" id="PRO_5010860522" evidence="1">
    <location>
        <begin position="20"/>
        <end position="1022"/>
    </location>
</feature>
<feature type="signal peptide" evidence="1">
    <location>
        <begin position="1"/>
        <end position="19"/>
    </location>
</feature>